<reference evidence="2 3" key="1">
    <citation type="submission" date="2024-10" db="EMBL/GenBank/DDBJ databases">
        <authorList>
            <person name="Kim D."/>
        </authorList>
    </citation>
    <scope>NUCLEOTIDE SEQUENCE [LARGE SCALE GENOMIC DNA]</scope>
    <source>
        <strain evidence="2">Taebaek</strain>
    </source>
</reference>
<evidence type="ECO:0000313" key="2">
    <source>
        <dbReference type="EMBL" id="KAL3071634.1"/>
    </source>
</evidence>
<name>A0ABD2HVA4_HETSC</name>
<evidence type="ECO:0000256" key="1">
    <source>
        <dbReference type="SAM" id="MobiDB-lite"/>
    </source>
</evidence>
<sequence>MVATGQSSPPQSIERRRRSASQVVHHRGRLLNRRGCAESTFQNGAGCFCRMHYVCLQKNRFSTVKQLPFTLHKIRRVVSSQAANYGRYKRMDMSVLAKKYDPTAKLSNHTEH</sequence>
<feature type="compositionally biased region" description="Basic residues" evidence="1">
    <location>
        <begin position="15"/>
        <end position="26"/>
    </location>
</feature>
<dbReference type="EMBL" id="JBICCN010000389">
    <property type="protein sequence ID" value="KAL3071634.1"/>
    <property type="molecule type" value="Genomic_DNA"/>
</dbReference>
<feature type="region of interest" description="Disordered" evidence="1">
    <location>
        <begin position="1"/>
        <end position="26"/>
    </location>
</feature>
<comment type="caution">
    <text evidence="2">The sequence shown here is derived from an EMBL/GenBank/DDBJ whole genome shotgun (WGS) entry which is preliminary data.</text>
</comment>
<keyword evidence="3" id="KW-1185">Reference proteome</keyword>
<organism evidence="2 3">
    <name type="scientific">Heterodera schachtii</name>
    <name type="common">Sugarbeet cyst nematode worm</name>
    <name type="synonym">Tylenchus schachtii</name>
    <dbReference type="NCBI Taxonomy" id="97005"/>
    <lineage>
        <taxon>Eukaryota</taxon>
        <taxon>Metazoa</taxon>
        <taxon>Ecdysozoa</taxon>
        <taxon>Nematoda</taxon>
        <taxon>Chromadorea</taxon>
        <taxon>Rhabditida</taxon>
        <taxon>Tylenchina</taxon>
        <taxon>Tylenchomorpha</taxon>
        <taxon>Tylenchoidea</taxon>
        <taxon>Heteroderidae</taxon>
        <taxon>Heteroderinae</taxon>
        <taxon>Heterodera</taxon>
    </lineage>
</organism>
<protein>
    <submittedName>
        <fullName evidence="2">Uncharacterized protein</fullName>
    </submittedName>
</protein>
<dbReference type="Proteomes" id="UP001620645">
    <property type="component" value="Unassembled WGS sequence"/>
</dbReference>
<dbReference type="AlphaFoldDB" id="A0ABD2HVA4"/>
<proteinExistence type="predicted"/>
<accession>A0ABD2HVA4</accession>
<evidence type="ECO:0000313" key="3">
    <source>
        <dbReference type="Proteomes" id="UP001620645"/>
    </source>
</evidence>
<gene>
    <name evidence="2" type="ORF">niasHS_016309</name>
</gene>
<feature type="compositionally biased region" description="Polar residues" evidence="1">
    <location>
        <begin position="1"/>
        <end position="11"/>
    </location>
</feature>